<dbReference type="InterPro" id="IPR027417">
    <property type="entry name" value="P-loop_NTPase"/>
</dbReference>
<protein>
    <recommendedName>
        <fullName evidence="2">ATP-dependent DNA helicase</fullName>
    </recommendedName>
</protein>
<evidence type="ECO:0008006" key="2">
    <source>
        <dbReference type="Google" id="ProtNLM"/>
    </source>
</evidence>
<organism evidence="1">
    <name type="scientific">Octopus bimaculoides</name>
    <name type="common">California two-spotted octopus</name>
    <dbReference type="NCBI Taxonomy" id="37653"/>
    <lineage>
        <taxon>Eukaryota</taxon>
        <taxon>Metazoa</taxon>
        <taxon>Spiralia</taxon>
        <taxon>Lophotrochozoa</taxon>
        <taxon>Mollusca</taxon>
        <taxon>Cephalopoda</taxon>
        <taxon>Coleoidea</taxon>
        <taxon>Octopodiformes</taxon>
        <taxon>Octopoda</taxon>
        <taxon>Incirrata</taxon>
        <taxon>Octopodidae</taxon>
        <taxon>Octopus</taxon>
    </lineage>
</organism>
<dbReference type="EMBL" id="KQ426568">
    <property type="protein sequence ID" value="KOF68076.1"/>
    <property type="molecule type" value="Genomic_DNA"/>
</dbReference>
<dbReference type="AlphaFoldDB" id="A0A0L8FTQ3"/>
<name>A0A0L8FTQ3_OCTBM</name>
<dbReference type="SUPFAM" id="SSF52540">
    <property type="entry name" value="P-loop containing nucleoside triphosphate hydrolases"/>
    <property type="match status" value="1"/>
</dbReference>
<proteinExistence type="predicted"/>
<accession>A0A0L8FTQ3</accession>
<reference evidence="1" key="1">
    <citation type="submission" date="2015-07" db="EMBL/GenBank/DDBJ databases">
        <title>MeaNS - Measles Nucleotide Surveillance Program.</title>
        <authorList>
            <person name="Tran T."/>
            <person name="Druce J."/>
        </authorList>
    </citation>
    <scope>NUCLEOTIDE SEQUENCE</scope>
    <source>
        <strain evidence="1">UCB-OBI-ISO-001</strain>
        <tissue evidence="1">Gonad</tissue>
    </source>
</reference>
<gene>
    <name evidence="1" type="ORF">OCBIM_22008120mg</name>
</gene>
<evidence type="ECO:0000313" key="1">
    <source>
        <dbReference type="EMBL" id="KOF68076.1"/>
    </source>
</evidence>
<sequence length="87" mass="9891">MDFLNNLNPLGLPMHRISLERQFPIKLAFSFTANKSQGQTLDRVGVFLSTLMFTHGQSYVTMSRALDSDNLKISVNQTQNIVYKEVL</sequence>